<gene>
    <name evidence="7" type="ORF">CYR32_10025</name>
</gene>
<dbReference type="InterPro" id="IPR001647">
    <property type="entry name" value="HTH_TetR"/>
</dbReference>
<evidence type="ECO:0000256" key="5">
    <source>
        <dbReference type="PROSITE-ProRule" id="PRU00335"/>
    </source>
</evidence>
<dbReference type="GO" id="GO:0003700">
    <property type="term" value="F:DNA-binding transcription factor activity"/>
    <property type="evidence" value="ECO:0007669"/>
    <property type="project" value="TreeGrafter"/>
</dbReference>
<dbReference type="InterPro" id="IPR036271">
    <property type="entry name" value="Tet_transcr_reg_TetR-rel_C_sf"/>
</dbReference>
<dbReference type="Proteomes" id="UP000234503">
    <property type="component" value="Unassembled WGS sequence"/>
</dbReference>
<dbReference type="EMBL" id="PJZH01000008">
    <property type="protein sequence ID" value="PLR35524.1"/>
    <property type="molecule type" value="Genomic_DNA"/>
</dbReference>
<feature type="domain" description="HTH tetR-type" evidence="6">
    <location>
        <begin position="7"/>
        <end position="67"/>
    </location>
</feature>
<dbReference type="PROSITE" id="PS50977">
    <property type="entry name" value="HTH_TETR_2"/>
    <property type="match status" value="1"/>
</dbReference>
<evidence type="ECO:0000256" key="4">
    <source>
        <dbReference type="ARBA" id="ARBA00023163"/>
    </source>
</evidence>
<evidence type="ECO:0000256" key="3">
    <source>
        <dbReference type="ARBA" id="ARBA00023125"/>
    </source>
</evidence>
<comment type="caution">
    <text evidence="7">The sequence shown here is derived from an EMBL/GenBank/DDBJ whole genome shotgun (WGS) entry which is preliminary data.</text>
</comment>
<reference evidence="7 8" key="1">
    <citation type="submission" date="2017-12" db="EMBL/GenBank/DDBJ databases">
        <title>Characterization of six clinical isolates of Enterochimera gen. nov., a novel genus of the Yersiniaciae family and the three species Enterochimera arupensis sp. nov., Enterochimera coloradensis sp. nov, and Enterochimera californica sp. nov.</title>
        <authorList>
            <person name="Rossi A."/>
            <person name="Fisher M."/>
        </authorList>
    </citation>
    <scope>NUCLEOTIDE SEQUENCE [LARGE SCALE GENOMIC DNA]</scope>
    <source>
        <strain evidence="8">2016-Iso4</strain>
    </source>
</reference>
<name>A0A2N5E3V9_9GAMM</name>
<dbReference type="PANTHER" id="PTHR30055">
    <property type="entry name" value="HTH-TYPE TRANSCRIPTIONAL REGULATOR RUTR"/>
    <property type="match status" value="1"/>
</dbReference>
<dbReference type="Pfam" id="PF13977">
    <property type="entry name" value="TetR_C_6"/>
    <property type="match status" value="1"/>
</dbReference>
<dbReference type="Gene3D" id="1.10.357.10">
    <property type="entry name" value="Tetracycline Repressor, domain 2"/>
    <property type="match status" value="1"/>
</dbReference>
<keyword evidence="8" id="KW-1185">Reference proteome</keyword>
<evidence type="ECO:0000313" key="7">
    <source>
        <dbReference type="EMBL" id="PLR35524.1"/>
    </source>
</evidence>
<feature type="DNA-binding region" description="H-T-H motif" evidence="5">
    <location>
        <begin position="30"/>
        <end position="49"/>
    </location>
</feature>
<dbReference type="PANTHER" id="PTHR30055:SF234">
    <property type="entry name" value="HTH-TYPE TRANSCRIPTIONAL REGULATOR BETI"/>
    <property type="match status" value="1"/>
</dbReference>
<dbReference type="GO" id="GO:0000976">
    <property type="term" value="F:transcription cis-regulatory region binding"/>
    <property type="evidence" value="ECO:0007669"/>
    <property type="project" value="TreeGrafter"/>
</dbReference>
<proteinExistence type="predicted"/>
<keyword evidence="2" id="KW-0805">Transcription regulation</keyword>
<dbReference type="SUPFAM" id="SSF48498">
    <property type="entry name" value="Tetracyclin repressor-like, C-terminal domain"/>
    <property type="match status" value="1"/>
</dbReference>
<keyword evidence="1" id="KW-0678">Repressor</keyword>
<evidence type="ECO:0000313" key="8">
    <source>
        <dbReference type="Proteomes" id="UP000234503"/>
    </source>
</evidence>
<protein>
    <submittedName>
        <fullName evidence="7">TetR family transcriptional regulator</fullName>
    </submittedName>
</protein>
<dbReference type="InterPro" id="IPR050109">
    <property type="entry name" value="HTH-type_TetR-like_transc_reg"/>
</dbReference>
<keyword evidence="4" id="KW-0804">Transcription</keyword>
<evidence type="ECO:0000256" key="1">
    <source>
        <dbReference type="ARBA" id="ARBA00022491"/>
    </source>
</evidence>
<accession>A0A2N5E3V9</accession>
<dbReference type="OrthoDB" id="6992431at2"/>
<dbReference type="AlphaFoldDB" id="A0A2N5E3V9"/>
<dbReference type="InterPro" id="IPR039538">
    <property type="entry name" value="BetI_C"/>
</dbReference>
<keyword evidence="3 5" id="KW-0238">DNA-binding</keyword>
<dbReference type="SUPFAM" id="SSF46689">
    <property type="entry name" value="Homeodomain-like"/>
    <property type="match status" value="1"/>
</dbReference>
<dbReference type="InterPro" id="IPR009057">
    <property type="entry name" value="Homeodomain-like_sf"/>
</dbReference>
<dbReference type="RefSeq" id="WP_101824260.1">
    <property type="nucleotide sequence ID" value="NZ_PJZH01000008.1"/>
</dbReference>
<dbReference type="Pfam" id="PF00440">
    <property type="entry name" value="TetR_N"/>
    <property type="match status" value="1"/>
</dbReference>
<organism evidence="7 8">
    <name type="scientific">Chimaeribacter coloradensis</name>
    <dbReference type="NCBI Taxonomy" id="2060068"/>
    <lineage>
        <taxon>Bacteria</taxon>
        <taxon>Pseudomonadati</taxon>
        <taxon>Pseudomonadota</taxon>
        <taxon>Gammaproteobacteria</taxon>
        <taxon>Enterobacterales</taxon>
        <taxon>Yersiniaceae</taxon>
        <taxon>Chimaeribacter</taxon>
    </lineage>
</organism>
<sequence length="195" mass="22059">MKTMSAENLRTKILDGAIALFIDKGVDKVTTRELTEHVGISRSHIYHYFRDWGTLRLQAIERFMQADLDAFKEAVVDFPPDVALDTFITSLPETHDADWLLYNAVWTQAQHDQVYADLAMDNMDSWMRLLESFIAAGISQGLYRQVNVARTARMLGAAVNGYADILSVNPTASRFMEAKEDLRYLVNQLIGLPGE</sequence>
<evidence type="ECO:0000256" key="2">
    <source>
        <dbReference type="ARBA" id="ARBA00023015"/>
    </source>
</evidence>
<evidence type="ECO:0000259" key="6">
    <source>
        <dbReference type="PROSITE" id="PS50977"/>
    </source>
</evidence>